<evidence type="ECO:0000313" key="2">
    <source>
        <dbReference type="EMBL" id="VAW60169.1"/>
    </source>
</evidence>
<keyword evidence="1" id="KW-0472">Membrane</keyword>
<proteinExistence type="predicted"/>
<accession>A0A3B0XF06</accession>
<dbReference type="Gene3D" id="3.40.1260.10">
    <property type="entry name" value="DsrEFH-like"/>
    <property type="match status" value="1"/>
</dbReference>
<evidence type="ECO:0000256" key="1">
    <source>
        <dbReference type="SAM" id="Phobius"/>
    </source>
</evidence>
<sequence>MMDEKIVTDVQLNAFIDNELGDSEKIEMLSLMDENPHLKKTIDEMKQDMEMVSRVYGNLPVESHFVEPEERKGSVSMRYVSVAASIFLIPGVISGLFISQYTINNTQPVLTMVKDFNPEISRAEKILIHVSTREKKSVNAALDKLEAIVRFSDIKKIDVKLKFIASAEGLSVLRTESPYADRIRIISEQYKNVEFLACGIAMETALLKEKKAVTLLPEVKRIPAALGEIMENIKNSWIYMKS</sequence>
<gene>
    <name evidence="2" type="ORF">MNBD_GAMMA11-63</name>
</gene>
<dbReference type="InterPro" id="IPR027396">
    <property type="entry name" value="DsrEFH-like"/>
</dbReference>
<dbReference type="AlphaFoldDB" id="A0A3B0XF06"/>
<dbReference type="SUPFAM" id="SSF75169">
    <property type="entry name" value="DsrEFH-like"/>
    <property type="match status" value="1"/>
</dbReference>
<protein>
    <submittedName>
        <fullName evidence="2">Uncharacterized protein</fullName>
    </submittedName>
</protein>
<dbReference type="EMBL" id="UOFG01000114">
    <property type="protein sequence ID" value="VAW60169.1"/>
    <property type="molecule type" value="Genomic_DNA"/>
</dbReference>
<keyword evidence="1" id="KW-0812">Transmembrane</keyword>
<name>A0A3B0XF06_9ZZZZ</name>
<keyword evidence="1" id="KW-1133">Transmembrane helix</keyword>
<feature type="transmembrane region" description="Helical" evidence="1">
    <location>
        <begin position="79"/>
        <end position="98"/>
    </location>
</feature>
<reference evidence="2" key="1">
    <citation type="submission" date="2018-06" db="EMBL/GenBank/DDBJ databases">
        <authorList>
            <person name="Zhirakovskaya E."/>
        </authorList>
    </citation>
    <scope>NUCLEOTIDE SEQUENCE</scope>
</reference>
<organism evidence="2">
    <name type="scientific">hydrothermal vent metagenome</name>
    <dbReference type="NCBI Taxonomy" id="652676"/>
    <lineage>
        <taxon>unclassified sequences</taxon>
        <taxon>metagenomes</taxon>
        <taxon>ecological metagenomes</taxon>
    </lineage>
</organism>